<keyword evidence="6" id="KW-0598">Phosphotransferase system</keyword>
<gene>
    <name evidence="15" type="ORF">Q3V30_07680</name>
</gene>
<name>A0AA50DLY1_9GAMM</name>
<dbReference type="GO" id="GO:0009401">
    <property type="term" value="P:phosphoenolpyruvate-dependent sugar phosphotransferase system"/>
    <property type="evidence" value="ECO:0007669"/>
    <property type="project" value="UniProtKB-KW"/>
</dbReference>
<accession>A0AA50DLY1</accession>
<feature type="transmembrane region" description="Helical" evidence="14">
    <location>
        <begin position="93"/>
        <end position="112"/>
    </location>
</feature>
<feature type="transmembrane region" description="Helical" evidence="14">
    <location>
        <begin position="370"/>
        <end position="389"/>
    </location>
</feature>
<keyword evidence="9 14" id="KW-0472">Membrane</keyword>
<comment type="function">
    <text evidence="10">The phosphoenolpyruvate-dependent sugar phosphotransferase system (sugar PTS), a major carbohydrate active transport system, catalyzes the phosphorylation of incoming sugar substrates concomitantly with their translocation across the cell membrane. The enzyme II UlaABC PTS system is involved in ascorbate transport.</text>
</comment>
<keyword evidence="4" id="KW-1003">Cell membrane</keyword>
<evidence type="ECO:0000256" key="6">
    <source>
        <dbReference type="ARBA" id="ARBA00022683"/>
    </source>
</evidence>
<feature type="transmembrane region" description="Helical" evidence="14">
    <location>
        <begin position="343"/>
        <end position="363"/>
    </location>
</feature>
<evidence type="ECO:0000256" key="5">
    <source>
        <dbReference type="ARBA" id="ARBA00022597"/>
    </source>
</evidence>
<dbReference type="NCBIfam" id="NF009553">
    <property type="entry name" value="PRK12997.1-5"/>
    <property type="match status" value="1"/>
</dbReference>
<evidence type="ECO:0000256" key="9">
    <source>
        <dbReference type="ARBA" id="ARBA00023136"/>
    </source>
</evidence>
<dbReference type="InterPro" id="IPR004703">
    <property type="entry name" value="PTS_sugar-sp_permease"/>
</dbReference>
<dbReference type="GO" id="GO:0005886">
    <property type="term" value="C:plasma membrane"/>
    <property type="evidence" value="ECO:0007669"/>
    <property type="project" value="UniProtKB-SubCell"/>
</dbReference>
<dbReference type="PANTHER" id="PTHR33843:SF4">
    <property type="entry name" value="ASCORBATE-SPECIFIC PTS SYSTEM EIIC COMPONENT"/>
    <property type="match status" value="1"/>
</dbReference>
<dbReference type="EMBL" id="CP132353">
    <property type="protein sequence ID" value="WLS80351.1"/>
    <property type="molecule type" value="Genomic_DNA"/>
</dbReference>
<dbReference type="RefSeq" id="WP_306211961.1">
    <property type="nucleotide sequence ID" value="NZ_CP132353.1"/>
</dbReference>
<evidence type="ECO:0000256" key="12">
    <source>
        <dbReference type="ARBA" id="ARBA00039702"/>
    </source>
</evidence>
<sequence>MEFFRFLMSDVLSEPSILVGLIALIGLIAQKKPATECIKGTVKTIMGFLILGAGASLIVSSLGDFAVIFHHAFGIAGVVPNNEAIVAVAQKNFGTEMAMIMFFAMVINIAIARFTPWKYIFLTGHHTLFMSMMVAVILATAGMKGATLIAVGSVVVGVSMVFFPAIIHPYMKKVTGSDDVAFGHFSAISQLLSAFIGSKFGNKEKSTEDMDVPKSLLFLRDTPVAIAFTMFFIFIFTCLVAGPAAVKEMNAGGKNWFMFSLMQSITFAAGVYIVLQGVRMVIAEIVPAFKGISDKLVPNAKPALDCPVVFPYAPNAVLVGFLSSFVAGVLGMFILYFLNMTVIIPGVVPHFFVGAAAGVFGNATGGRRGAILGAFTNGLLITFLPVFLLPVLGSIGLANTTFSDSDFGALGILLGIIVR</sequence>
<keyword evidence="5" id="KW-0762">Sugar transport</keyword>
<feature type="transmembrane region" description="Helical" evidence="14">
    <location>
        <begin position="145"/>
        <end position="167"/>
    </location>
</feature>
<dbReference type="AlphaFoldDB" id="A0AA50DLY1"/>
<dbReference type="NCBIfam" id="NF006920">
    <property type="entry name" value="PRK09410.1-2"/>
    <property type="match status" value="1"/>
</dbReference>
<feature type="transmembrane region" description="Helical" evidence="14">
    <location>
        <begin position="317"/>
        <end position="337"/>
    </location>
</feature>
<feature type="transmembrane region" description="Helical" evidence="14">
    <location>
        <begin position="49"/>
        <end position="73"/>
    </location>
</feature>
<evidence type="ECO:0000256" key="4">
    <source>
        <dbReference type="ARBA" id="ARBA00022475"/>
    </source>
</evidence>
<dbReference type="Pfam" id="PF03611">
    <property type="entry name" value="EIIC-GAT"/>
    <property type="match status" value="1"/>
</dbReference>
<organism evidence="15 16">
    <name type="scientific">Erwinia pyri</name>
    <dbReference type="NCBI Taxonomy" id="3062598"/>
    <lineage>
        <taxon>Bacteria</taxon>
        <taxon>Pseudomonadati</taxon>
        <taxon>Pseudomonadota</taxon>
        <taxon>Gammaproteobacteria</taxon>
        <taxon>Enterobacterales</taxon>
        <taxon>Erwiniaceae</taxon>
        <taxon>Erwinia</taxon>
    </lineage>
</organism>
<dbReference type="InterPro" id="IPR051562">
    <property type="entry name" value="Ascorbate-PTS_EIIC"/>
</dbReference>
<evidence type="ECO:0000256" key="3">
    <source>
        <dbReference type="ARBA" id="ARBA00022448"/>
    </source>
</evidence>
<keyword evidence="7 14" id="KW-0812">Transmembrane</keyword>
<evidence type="ECO:0000313" key="16">
    <source>
        <dbReference type="Proteomes" id="UP001228139"/>
    </source>
</evidence>
<evidence type="ECO:0000256" key="1">
    <source>
        <dbReference type="ARBA" id="ARBA00004651"/>
    </source>
</evidence>
<evidence type="ECO:0000313" key="15">
    <source>
        <dbReference type="EMBL" id="WLS80351.1"/>
    </source>
</evidence>
<dbReference type="KEGG" id="epi:Q3V30_07680"/>
<keyword evidence="3" id="KW-0813">Transport</keyword>
<feature type="transmembrane region" description="Helical" evidence="14">
    <location>
        <begin position="256"/>
        <end position="275"/>
    </location>
</feature>
<evidence type="ECO:0000256" key="14">
    <source>
        <dbReference type="SAM" id="Phobius"/>
    </source>
</evidence>
<proteinExistence type="inferred from homology"/>
<dbReference type="NCBIfam" id="NF006922">
    <property type="entry name" value="PRK09410.1-5"/>
    <property type="match status" value="1"/>
</dbReference>
<evidence type="ECO:0000256" key="11">
    <source>
        <dbReference type="ARBA" id="ARBA00038218"/>
    </source>
</evidence>
<keyword evidence="16" id="KW-1185">Reference proteome</keyword>
<dbReference type="PANTHER" id="PTHR33843">
    <property type="entry name" value="ASCORBATE-SPECIFIC PTS SYSTEM EIIC COMPONENT"/>
    <property type="match status" value="1"/>
</dbReference>
<feature type="transmembrane region" description="Helical" evidence="14">
    <location>
        <begin position="12"/>
        <end position="29"/>
    </location>
</feature>
<evidence type="ECO:0000256" key="13">
    <source>
        <dbReference type="ARBA" id="ARBA00042859"/>
    </source>
</evidence>
<protein>
    <recommendedName>
        <fullName evidence="12">Ascorbate-specific PTS system EIIC component</fullName>
    </recommendedName>
    <alternativeName>
        <fullName evidence="13">Ascorbate-specific permease IIC component UlaA</fullName>
    </alternativeName>
</protein>
<evidence type="ECO:0000256" key="8">
    <source>
        <dbReference type="ARBA" id="ARBA00022989"/>
    </source>
</evidence>
<feature type="transmembrane region" description="Helical" evidence="14">
    <location>
        <begin position="119"/>
        <end position="139"/>
    </location>
</feature>
<comment type="similarity">
    <text evidence="11">Belongs to the UlaA family.</text>
</comment>
<evidence type="ECO:0000256" key="10">
    <source>
        <dbReference type="ARBA" id="ARBA00037387"/>
    </source>
</evidence>
<dbReference type="Proteomes" id="UP001228139">
    <property type="component" value="Chromosome"/>
</dbReference>
<evidence type="ECO:0000256" key="7">
    <source>
        <dbReference type="ARBA" id="ARBA00022692"/>
    </source>
</evidence>
<evidence type="ECO:0000256" key="2">
    <source>
        <dbReference type="ARBA" id="ARBA00011738"/>
    </source>
</evidence>
<keyword evidence="8 14" id="KW-1133">Transmembrane helix</keyword>
<comment type="subunit">
    <text evidence="2">Homodimer.</text>
</comment>
<comment type="subcellular location">
    <subcellularLocation>
        <location evidence="1">Cell membrane</location>
        <topology evidence="1">Multi-pass membrane protein</topology>
    </subcellularLocation>
</comment>
<feature type="transmembrane region" description="Helical" evidence="14">
    <location>
        <begin position="224"/>
        <end position="244"/>
    </location>
</feature>
<reference evidence="15 16" key="1">
    <citation type="submission" date="2023-07" db="EMBL/GenBank/DDBJ databases">
        <title>Pathogenic bacteria of pear tree diseases.</title>
        <authorList>
            <person name="Zhang Z."/>
            <person name="He L."/>
            <person name="Huang R."/>
        </authorList>
    </citation>
    <scope>NUCLEOTIDE SEQUENCE [LARGE SCALE GENOMIC DNA]</scope>
    <source>
        <strain evidence="15 16">DE2</strain>
    </source>
</reference>